<comment type="caution">
    <text evidence="1">The sequence shown here is derived from an EMBL/GenBank/DDBJ whole genome shotgun (WGS) entry which is preliminary data.</text>
</comment>
<dbReference type="Proteomes" id="UP001054945">
    <property type="component" value="Unassembled WGS sequence"/>
</dbReference>
<keyword evidence="2" id="KW-1185">Reference proteome</keyword>
<sequence length="99" mass="11109">MKIPLYPSSSRVPPEPVVLVFCAIMGLKPSAKEWRILLYAGLAILSHLRKHECGLIRYEEDGHLLCGGSLSELGSTKTQRAGVSFIKNIMRKHYFILLN</sequence>
<organism evidence="1 2">
    <name type="scientific">Caerostris extrusa</name>
    <name type="common">Bark spider</name>
    <name type="synonym">Caerostris bankana</name>
    <dbReference type="NCBI Taxonomy" id="172846"/>
    <lineage>
        <taxon>Eukaryota</taxon>
        <taxon>Metazoa</taxon>
        <taxon>Ecdysozoa</taxon>
        <taxon>Arthropoda</taxon>
        <taxon>Chelicerata</taxon>
        <taxon>Arachnida</taxon>
        <taxon>Araneae</taxon>
        <taxon>Araneomorphae</taxon>
        <taxon>Entelegynae</taxon>
        <taxon>Araneoidea</taxon>
        <taxon>Araneidae</taxon>
        <taxon>Caerostris</taxon>
    </lineage>
</organism>
<accession>A0AAV4U462</accession>
<proteinExistence type="predicted"/>
<name>A0AAV4U462_CAEEX</name>
<dbReference type="EMBL" id="BPLR01012253">
    <property type="protein sequence ID" value="GIY52532.1"/>
    <property type="molecule type" value="Genomic_DNA"/>
</dbReference>
<gene>
    <name evidence="1" type="ORF">CEXT_719091</name>
</gene>
<reference evidence="1 2" key="1">
    <citation type="submission" date="2021-06" db="EMBL/GenBank/DDBJ databases">
        <title>Caerostris extrusa draft genome.</title>
        <authorList>
            <person name="Kono N."/>
            <person name="Arakawa K."/>
        </authorList>
    </citation>
    <scope>NUCLEOTIDE SEQUENCE [LARGE SCALE GENOMIC DNA]</scope>
</reference>
<protein>
    <recommendedName>
        <fullName evidence="3">LAGLIDADG homing endonuclease</fullName>
    </recommendedName>
</protein>
<evidence type="ECO:0008006" key="3">
    <source>
        <dbReference type="Google" id="ProtNLM"/>
    </source>
</evidence>
<dbReference type="AlphaFoldDB" id="A0AAV4U462"/>
<evidence type="ECO:0000313" key="2">
    <source>
        <dbReference type="Proteomes" id="UP001054945"/>
    </source>
</evidence>
<evidence type="ECO:0000313" key="1">
    <source>
        <dbReference type="EMBL" id="GIY52532.1"/>
    </source>
</evidence>